<dbReference type="InterPro" id="IPR050336">
    <property type="entry name" value="Chromosome_partition/occlusion"/>
</dbReference>
<organism evidence="4 5">
    <name type="scientific">Salipiger marinus</name>
    <dbReference type="NCBI Taxonomy" id="555512"/>
    <lineage>
        <taxon>Bacteria</taxon>
        <taxon>Pseudomonadati</taxon>
        <taxon>Pseudomonadota</taxon>
        <taxon>Alphaproteobacteria</taxon>
        <taxon>Rhodobacterales</taxon>
        <taxon>Roseobacteraceae</taxon>
        <taxon>Salipiger</taxon>
    </lineage>
</organism>
<dbReference type="InterPro" id="IPR036086">
    <property type="entry name" value="ParB/Sulfiredoxin_sf"/>
</dbReference>
<dbReference type="Pfam" id="PF02195">
    <property type="entry name" value="ParB_N"/>
    <property type="match status" value="1"/>
</dbReference>
<accession>A0A1G8QVY8</accession>
<dbReference type="STRING" id="555512.SAMN04487993_101794"/>
<sequence>MARKNLLENLMKGGEDSPPSPAQPRRSAGAIGAVSQSLADLKMRALVEVPPDLIDDAGLDDRLDSDPEGIAALCESIREYGQQVPVMLRHSPSTEGRFEIVYGRRRVAALKQLRQPVRAMVRDLSDKDLIVAQGQENSARRDLTFIEKARFAQQMEQGGFDRKVICDALHIDKTVVSRMLTVADAVPEPVIRAIGAAPSAGRDRWMALAKLFGDRTPQEVAALAHGETSDSRFKAVYTALARPKPAAAPEVVTGADGRALAQVRRKRGQTTVTVTSEDGFDIWLIENFDRLHRDYLAGLGEDEQ</sequence>
<keyword evidence="5" id="KW-1185">Reference proteome</keyword>
<dbReference type="EMBL" id="FNEJ01000017">
    <property type="protein sequence ID" value="SDJ08847.1"/>
    <property type="molecule type" value="Genomic_DNA"/>
</dbReference>
<dbReference type="Proteomes" id="UP000199093">
    <property type="component" value="Unassembled WGS sequence"/>
</dbReference>
<dbReference type="Gene3D" id="1.10.10.2830">
    <property type="match status" value="1"/>
</dbReference>
<dbReference type="PANTHER" id="PTHR33375:SF1">
    <property type="entry name" value="CHROMOSOME-PARTITIONING PROTEIN PARB-RELATED"/>
    <property type="match status" value="1"/>
</dbReference>
<reference evidence="4 5" key="1">
    <citation type="submission" date="2016-10" db="EMBL/GenBank/DDBJ databases">
        <authorList>
            <person name="de Groot N.N."/>
        </authorList>
    </citation>
    <scope>NUCLEOTIDE SEQUENCE [LARGE SCALE GENOMIC DNA]</scope>
    <source>
        <strain evidence="4 5">DSM 26424</strain>
    </source>
</reference>
<dbReference type="NCBIfam" id="TIGR03454">
    <property type="entry name" value="partition_RepB"/>
    <property type="match status" value="1"/>
</dbReference>
<dbReference type="CDD" id="cd16405">
    <property type="entry name" value="RepB_like_N"/>
    <property type="match status" value="1"/>
</dbReference>
<dbReference type="InterPro" id="IPR003115">
    <property type="entry name" value="ParB_N"/>
</dbReference>
<dbReference type="OrthoDB" id="7908920at2"/>
<evidence type="ECO:0000256" key="2">
    <source>
        <dbReference type="SAM" id="MobiDB-lite"/>
    </source>
</evidence>
<dbReference type="InterPro" id="IPR017819">
    <property type="entry name" value="Plasmid_partition_RepB"/>
</dbReference>
<dbReference type="InterPro" id="IPR011111">
    <property type="entry name" value="Plasmid_RepB"/>
</dbReference>
<proteinExistence type="inferred from homology"/>
<feature type="region of interest" description="Disordered" evidence="2">
    <location>
        <begin position="1"/>
        <end position="31"/>
    </location>
</feature>
<dbReference type="PANTHER" id="PTHR33375">
    <property type="entry name" value="CHROMOSOME-PARTITIONING PROTEIN PARB-RELATED"/>
    <property type="match status" value="1"/>
</dbReference>
<dbReference type="NCBIfam" id="TIGR00180">
    <property type="entry name" value="parB_part"/>
    <property type="match status" value="1"/>
</dbReference>
<dbReference type="InterPro" id="IPR037972">
    <property type="entry name" value="RepB_N"/>
</dbReference>
<dbReference type="Gene3D" id="3.90.1530.30">
    <property type="match status" value="1"/>
</dbReference>
<dbReference type="GO" id="GO:0003677">
    <property type="term" value="F:DNA binding"/>
    <property type="evidence" value="ECO:0007669"/>
    <property type="project" value="InterPro"/>
</dbReference>
<dbReference type="SUPFAM" id="SSF109709">
    <property type="entry name" value="KorB DNA-binding domain-like"/>
    <property type="match status" value="1"/>
</dbReference>
<evidence type="ECO:0000259" key="3">
    <source>
        <dbReference type="SMART" id="SM00470"/>
    </source>
</evidence>
<comment type="similarity">
    <text evidence="1">Belongs to the ParB family.</text>
</comment>
<gene>
    <name evidence="4" type="ORF">SAMN04487993_101794</name>
</gene>
<evidence type="ECO:0000313" key="5">
    <source>
        <dbReference type="Proteomes" id="UP000199093"/>
    </source>
</evidence>
<evidence type="ECO:0000313" key="4">
    <source>
        <dbReference type="EMBL" id="SDJ08847.1"/>
    </source>
</evidence>
<feature type="domain" description="ParB-like N-terminal" evidence="3">
    <location>
        <begin position="47"/>
        <end position="138"/>
    </location>
</feature>
<evidence type="ECO:0000256" key="1">
    <source>
        <dbReference type="ARBA" id="ARBA00006295"/>
    </source>
</evidence>
<dbReference type="AlphaFoldDB" id="A0A1G8QVY8"/>
<dbReference type="SMART" id="SM00470">
    <property type="entry name" value="ParB"/>
    <property type="match status" value="1"/>
</dbReference>
<dbReference type="InterPro" id="IPR004437">
    <property type="entry name" value="ParB/RepB/Spo0J"/>
</dbReference>
<dbReference type="RefSeq" id="WP_089849647.1">
    <property type="nucleotide sequence ID" value="NZ_FNEJ01000017.1"/>
</dbReference>
<dbReference type="SUPFAM" id="SSF110849">
    <property type="entry name" value="ParB/Sulfiredoxin"/>
    <property type="match status" value="1"/>
</dbReference>
<dbReference type="GO" id="GO:0007059">
    <property type="term" value="P:chromosome segregation"/>
    <property type="evidence" value="ECO:0007669"/>
    <property type="project" value="TreeGrafter"/>
</dbReference>
<dbReference type="Pfam" id="PF07506">
    <property type="entry name" value="RepB"/>
    <property type="match status" value="1"/>
</dbReference>
<dbReference type="GO" id="GO:0005694">
    <property type="term" value="C:chromosome"/>
    <property type="evidence" value="ECO:0007669"/>
    <property type="project" value="TreeGrafter"/>
</dbReference>
<protein>
    <submittedName>
        <fullName evidence="4">Chromosome partitioning protein, ParB family</fullName>
    </submittedName>
</protein>
<name>A0A1G8QVY8_9RHOB</name>